<feature type="transmembrane region" description="Helical" evidence="1">
    <location>
        <begin position="135"/>
        <end position="156"/>
    </location>
</feature>
<dbReference type="EMBL" id="PYZL01000038">
    <property type="protein sequence ID" value="PTE73254.1"/>
    <property type="molecule type" value="Genomic_DNA"/>
</dbReference>
<organism evidence="2 3">
    <name type="scientific">Staphylococcus devriesei</name>
    <dbReference type="NCBI Taxonomy" id="586733"/>
    <lineage>
        <taxon>Bacteria</taxon>
        <taxon>Bacillati</taxon>
        <taxon>Bacillota</taxon>
        <taxon>Bacilli</taxon>
        <taxon>Bacillales</taxon>
        <taxon>Staphylococcaceae</taxon>
        <taxon>Staphylococcus</taxon>
    </lineage>
</organism>
<dbReference type="RefSeq" id="WP_107506080.1">
    <property type="nucleotide sequence ID" value="NZ_CP130489.1"/>
</dbReference>
<evidence type="ECO:0000256" key="1">
    <source>
        <dbReference type="SAM" id="Phobius"/>
    </source>
</evidence>
<accession>A0A2T4KH84</accession>
<feature type="transmembrane region" description="Helical" evidence="1">
    <location>
        <begin position="62"/>
        <end position="80"/>
    </location>
</feature>
<comment type="caution">
    <text evidence="2">The sequence shown here is derived from an EMBL/GenBank/DDBJ whole genome shotgun (WGS) entry which is preliminary data.</text>
</comment>
<keyword evidence="1" id="KW-0812">Transmembrane</keyword>
<keyword evidence="1" id="KW-1133">Transmembrane helix</keyword>
<gene>
    <name evidence="2" type="ORF">BUY44_06705</name>
</gene>
<feature type="transmembrane region" description="Helical" evidence="1">
    <location>
        <begin position="107"/>
        <end position="129"/>
    </location>
</feature>
<feature type="transmembrane region" description="Helical" evidence="1">
    <location>
        <begin position="30"/>
        <end position="50"/>
    </location>
</feature>
<protein>
    <submittedName>
        <fullName evidence="2">Uncharacterized protein</fullName>
    </submittedName>
</protein>
<dbReference type="InterPro" id="IPR021697">
    <property type="entry name" value="DUF3278"/>
</dbReference>
<dbReference type="AlphaFoldDB" id="A0A2T4KH84"/>
<dbReference type="Pfam" id="PF11683">
    <property type="entry name" value="DUF3278"/>
    <property type="match status" value="1"/>
</dbReference>
<reference evidence="2 3" key="1">
    <citation type="journal article" date="2016" name="Front. Microbiol.">
        <title>Comprehensive Phylogenetic Analysis of Bovine Non-aureus Staphylococci Species Based on Whole-Genome Sequencing.</title>
        <authorList>
            <person name="Naushad S."/>
            <person name="Barkema H.W."/>
            <person name="Luby C."/>
            <person name="Condas L.A."/>
            <person name="Nobrega D.B."/>
            <person name="Carson D.A."/>
            <person name="De Buck J."/>
        </authorList>
    </citation>
    <scope>NUCLEOTIDE SEQUENCE [LARGE SCALE GENOMIC DNA]</scope>
    <source>
        <strain evidence="2 3">SNUC 761</strain>
    </source>
</reference>
<keyword evidence="1" id="KW-0472">Membrane</keyword>
<proteinExistence type="predicted"/>
<name>A0A2T4KH84_9STAP</name>
<sequence length="168" mass="19705">MSTRDKIINRIIGVRGERDEREKSELYSKFTTAFLVAYLGIFIIATISLINDYVTRQVKIPTIGIFVVFLAVNITLMITIRKNKLDTERVYTKEEYEDLLRKNKMNCLGATLFFSIVMLLFDLVWLYMWKESLNLAFILIKDGLAGVFFGVMIYFVSKRRIVKEYKIE</sequence>
<dbReference type="Proteomes" id="UP000242547">
    <property type="component" value="Unassembled WGS sequence"/>
</dbReference>
<evidence type="ECO:0000313" key="3">
    <source>
        <dbReference type="Proteomes" id="UP000242547"/>
    </source>
</evidence>
<evidence type="ECO:0000313" key="2">
    <source>
        <dbReference type="EMBL" id="PTE73254.1"/>
    </source>
</evidence>